<evidence type="ECO:0000256" key="2">
    <source>
        <dbReference type="ARBA" id="ARBA00022827"/>
    </source>
</evidence>
<dbReference type="InterPro" id="IPR016169">
    <property type="entry name" value="FAD-bd_PCMH_sub2"/>
</dbReference>
<name>A0ABP8RFD0_9PSEU</name>
<keyword evidence="5" id="KW-1185">Reference proteome</keyword>
<protein>
    <submittedName>
        <fullName evidence="4">FAD-binding oxidoreductase</fullName>
    </submittedName>
</protein>
<dbReference type="SUPFAM" id="SSF55103">
    <property type="entry name" value="FAD-linked oxidases, C-terminal domain"/>
    <property type="match status" value="1"/>
</dbReference>
<evidence type="ECO:0000313" key="5">
    <source>
        <dbReference type="Proteomes" id="UP001501598"/>
    </source>
</evidence>
<dbReference type="Proteomes" id="UP001501598">
    <property type="component" value="Unassembled WGS sequence"/>
</dbReference>
<dbReference type="EMBL" id="BAABGT010000012">
    <property type="protein sequence ID" value="GAA4537345.1"/>
    <property type="molecule type" value="Genomic_DNA"/>
</dbReference>
<comment type="caution">
    <text evidence="4">The sequence shown here is derived from an EMBL/GenBank/DDBJ whole genome shotgun (WGS) entry which is preliminary data.</text>
</comment>
<dbReference type="InterPro" id="IPR016164">
    <property type="entry name" value="FAD-linked_Oxase-like_C"/>
</dbReference>
<dbReference type="InterPro" id="IPR036318">
    <property type="entry name" value="FAD-bd_PCMH-like_sf"/>
</dbReference>
<gene>
    <name evidence="4" type="ORF">GCM10023175_05740</name>
</gene>
<reference evidence="5" key="1">
    <citation type="journal article" date="2019" name="Int. J. Syst. Evol. Microbiol.">
        <title>The Global Catalogue of Microorganisms (GCM) 10K type strain sequencing project: providing services to taxonomists for standard genome sequencing and annotation.</title>
        <authorList>
            <consortium name="The Broad Institute Genomics Platform"/>
            <consortium name="The Broad Institute Genome Sequencing Center for Infectious Disease"/>
            <person name="Wu L."/>
            <person name="Ma J."/>
        </authorList>
    </citation>
    <scope>NUCLEOTIDE SEQUENCE [LARGE SCALE GENOMIC DNA]</scope>
    <source>
        <strain evidence="5">JCM 17906</strain>
    </source>
</reference>
<dbReference type="InterPro" id="IPR006094">
    <property type="entry name" value="Oxid_FAD_bind_N"/>
</dbReference>
<dbReference type="PANTHER" id="PTHR11748">
    <property type="entry name" value="D-LACTATE DEHYDROGENASE"/>
    <property type="match status" value="1"/>
</dbReference>
<evidence type="ECO:0000259" key="3">
    <source>
        <dbReference type="PROSITE" id="PS51387"/>
    </source>
</evidence>
<accession>A0ABP8RFD0</accession>
<dbReference type="PROSITE" id="PS51387">
    <property type="entry name" value="FAD_PCMH"/>
    <property type="match status" value="1"/>
</dbReference>
<keyword evidence="1" id="KW-0285">Flavoprotein</keyword>
<keyword evidence="2" id="KW-0274">FAD</keyword>
<evidence type="ECO:0000256" key="1">
    <source>
        <dbReference type="ARBA" id="ARBA00022630"/>
    </source>
</evidence>
<proteinExistence type="predicted"/>
<sequence length="438" mass="46467">MSLLAELGATGAEVSDDRDLRLKVSSDWSRMSPVLQDKLPPGRYLADLVVRPTSAQQVADVLAVAHRHDVPVTPRGAGTGNYGQATPFAGGIVLDLRGLDAIEVTGETVRAGAGAKLTTVDEVARAAGRDIWIFPSTKGSTVGGFVGGGSAGTGTIEHRTTSDGFVVSATVAPMDGSGSLFTVSGEDLKPYVHTYGVTGVLVEVEVRTDPARDWVAVYGSFGSYASLVGVHRTLTDLSVLPRLASGDEPALVPTLPVDLDPSRWSLRVIAEASTVDRVVDRIRGGGGLVVRVAADYAETDVLSGMSYNHPVYFLQQSLPADATRLFHVESSGTPLWDSPEAVRDCYPGPVHLHLELFQHGPGAMIVAEYTGEEDLLSGMERLEAIGVGVHSPHQWYVDRNVALARETARRTDPKGLLNPGKLVDVPPVDTRVNIGVVR</sequence>
<dbReference type="Gene3D" id="3.30.465.10">
    <property type="match status" value="1"/>
</dbReference>
<dbReference type="Pfam" id="PF01565">
    <property type="entry name" value="FAD_binding_4"/>
    <property type="match status" value="1"/>
</dbReference>
<feature type="domain" description="FAD-binding PCMH-type" evidence="3">
    <location>
        <begin position="42"/>
        <end position="211"/>
    </location>
</feature>
<organism evidence="4 5">
    <name type="scientific">Pseudonocardia xishanensis</name>
    <dbReference type="NCBI Taxonomy" id="630995"/>
    <lineage>
        <taxon>Bacteria</taxon>
        <taxon>Bacillati</taxon>
        <taxon>Actinomycetota</taxon>
        <taxon>Actinomycetes</taxon>
        <taxon>Pseudonocardiales</taxon>
        <taxon>Pseudonocardiaceae</taxon>
        <taxon>Pseudonocardia</taxon>
    </lineage>
</organism>
<dbReference type="SUPFAM" id="SSF56176">
    <property type="entry name" value="FAD-binding/transporter-associated domain-like"/>
    <property type="match status" value="1"/>
</dbReference>
<dbReference type="PANTHER" id="PTHR11748:SF119">
    <property type="entry name" value="D-2-HYDROXYGLUTARATE DEHYDROGENASE"/>
    <property type="match status" value="1"/>
</dbReference>
<dbReference type="RefSeq" id="WP_345412356.1">
    <property type="nucleotide sequence ID" value="NZ_BAABGT010000012.1"/>
</dbReference>
<evidence type="ECO:0000313" key="4">
    <source>
        <dbReference type="EMBL" id="GAA4537345.1"/>
    </source>
</evidence>
<dbReference type="InterPro" id="IPR016166">
    <property type="entry name" value="FAD-bd_PCMH"/>
</dbReference>